<protein>
    <recommendedName>
        <fullName evidence="1">DOD-type homing endonuclease domain-containing protein</fullName>
    </recommendedName>
</protein>
<name>A0A8J7IJQ1_9FLAO</name>
<reference evidence="2" key="1">
    <citation type="submission" date="2020-12" db="EMBL/GenBank/DDBJ databases">
        <title>Snuella sp. nov., isolated from sediment in Incheon.</title>
        <authorList>
            <person name="Kim W."/>
        </authorList>
    </citation>
    <scope>NUCLEOTIDE SEQUENCE</scope>
    <source>
        <strain evidence="2">CAU 1569</strain>
    </source>
</reference>
<dbReference type="EMBL" id="JAELVQ010000028">
    <property type="protein sequence ID" value="MBJ6369511.1"/>
    <property type="molecule type" value="Genomic_DNA"/>
</dbReference>
<accession>A0A8J7IJQ1</accession>
<keyword evidence="3" id="KW-1185">Reference proteome</keyword>
<proteinExistence type="predicted"/>
<dbReference type="RefSeq" id="WP_199116633.1">
    <property type="nucleotide sequence ID" value="NZ_JAELVQ010000028.1"/>
</dbReference>
<evidence type="ECO:0000259" key="1">
    <source>
        <dbReference type="PROSITE" id="PS50819"/>
    </source>
</evidence>
<dbReference type="AlphaFoldDB" id="A0A8J7IJQ1"/>
<sequence length="301" mass="35033">MEKNKISNFLTPDISYLLGLITGRGEIQYNQDVKKIIIDFEYKSQKVTVGRSIDLDQKLHIQTSLDQVIVRLQNIGINVAKNVLENSISLVLKWDKEDIAWLFIKFLINGTRFSYHDFQVPEPIFESTEINKKEFIRGIGDVTGYVRPSNYYGFKEPYRHRVYIEITQNNWSLPPQLCRLLQSIQVPIQNINYGHPNLRDPNNNKGSRSWAKEHQMKIFAEDYQKIGFYISHKQQALNELASTNKSNFDSNIPLCDGTTQRIKTKPIHPDENDSNLPTEIRGKHFDAFKEICDCLNCYMKN</sequence>
<dbReference type="InterPro" id="IPR004042">
    <property type="entry name" value="Intein_endonuc_central"/>
</dbReference>
<gene>
    <name evidence="2" type="ORF">JF259_15570</name>
</gene>
<organism evidence="2 3">
    <name type="scientific">Snuella sedimenti</name>
    <dbReference type="NCBI Taxonomy" id="2798802"/>
    <lineage>
        <taxon>Bacteria</taxon>
        <taxon>Pseudomonadati</taxon>
        <taxon>Bacteroidota</taxon>
        <taxon>Flavobacteriia</taxon>
        <taxon>Flavobacteriales</taxon>
        <taxon>Flavobacteriaceae</taxon>
        <taxon>Snuella</taxon>
    </lineage>
</organism>
<dbReference type="PROSITE" id="PS50819">
    <property type="entry name" value="INTEIN_ENDONUCLEASE"/>
    <property type="match status" value="1"/>
</dbReference>
<dbReference type="InterPro" id="IPR027434">
    <property type="entry name" value="Homing_endonucl"/>
</dbReference>
<dbReference type="Proteomes" id="UP000610931">
    <property type="component" value="Unassembled WGS sequence"/>
</dbReference>
<comment type="caution">
    <text evidence="2">The sequence shown here is derived from an EMBL/GenBank/DDBJ whole genome shotgun (WGS) entry which is preliminary data.</text>
</comment>
<dbReference type="Gene3D" id="3.10.28.10">
    <property type="entry name" value="Homing endonucleases"/>
    <property type="match status" value="1"/>
</dbReference>
<evidence type="ECO:0000313" key="3">
    <source>
        <dbReference type="Proteomes" id="UP000610931"/>
    </source>
</evidence>
<dbReference type="SUPFAM" id="SSF55608">
    <property type="entry name" value="Homing endonucleases"/>
    <property type="match status" value="1"/>
</dbReference>
<feature type="domain" description="DOD-type homing endonuclease" evidence="1">
    <location>
        <begin position="17"/>
        <end position="186"/>
    </location>
</feature>
<evidence type="ECO:0000313" key="2">
    <source>
        <dbReference type="EMBL" id="MBJ6369511.1"/>
    </source>
</evidence>
<dbReference type="GO" id="GO:0004519">
    <property type="term" value="F:endonuclease activity"/>
    <property type="evidence" value="ECO:0007669"/>
    <property type="project" value="InterPro"/>
</dbReference>